<dbReference type="PANTHER" id="PTHR43247">
    <property type="entry name" value="PHOSPHOSERINE AMINOTRANSFERASE"/>
    <property type="match status" value="1"/>
</dbReference>
<dbReference type="InterPro" id="IPR015421">
    <property type="entry name" value="PyrdxlP-dep_Trfase_major"/>
</dbReference>
<dbReference type="EMBL" id="LDAU01000073">
    <property type="protein sequence ID" value="KRX08121.1"/>
    <property type="molecule type" value="Genomic_DNA"/>
</dbReference>
<keyword evidence="9" id="KW-0718">Serine biosynthesis</keyword>
<dbReference type="GO" id="GO:0006564">
    <property type="term" value="P:L-serine biosynthetic process"/>
    <property type="evidence" value="ECO:0007669"/>
    <property type="project" value="UniProtKB-KW"/>
</dbReference>
<reference evidence="12 13" key="1">
    <citation type="journal article" date="2015" name="Sci. Rep.">
        <title>Genome of the facultative scuticociliatosis pathogen Pseudocohnilembus persalinus provides insight into its virulence through horizontal gene transfer.</title>
        <authorList>
            <person name="Xiong J."/>
            <person name="Wang G."/>
            <person name="Cheng J."/>
            <person name="Tian M."/>
            <person name="Pan X."/>
            <person name="Warren A."/>
            <person name="Jiang C."/>
            <person name="Yuan D."/>
            <person name="Miao W."/>
        </authorList>
    </citation>
    <scope>NUCLEOTIDE SEQUENCE [LARGE SCALE GENOMIC DNA]</scope>
    <source>
        <strain evidence="12">36N120E</strain>
    </source>
</reference>
<dbReference type="EC" id="2.6.1.52" evidence="4"/>
<dbReference type="Gene3D" id="3.90.1150.10">
    <property type="entry name" value="Aspartate Aminotransferase, domain 1"/>
    <property type="match status" value="1"/>
</dbReference>
<comment type="similarity">
    <text evidence="3">Belongs to the class-V pyridoxal-phosphate-dependent aminotransferase family. SerC subfamily.</text>
</comment>
<evidence type="ECO:0000256" key="9">
    <source>
        <dbReference type="ARBA" id="ARBA00023299"/>
    </source>
</evidence>
<comment type="catalytic activity">
    <reaction evidence="10">
        <text>O-phospho-L-serine + 2-oxoglutarate = 3-phosphooxypyruvate + L-glutamate</text>
        <dbReference type="Rhea" id="RHEA:14329"/>
        <dbReference type="ChEBI" id="CHEBI:16810"/>
        <dbReference type="ChEBI" id="CHEBI:18110"/>
        <dbReference type="ChEBI" id="CHEBI:29985"/>
        <dbReference type="ChEBI" id="CHEBI:57524"/>
        <dbReference type="EC" id="2.6.1.52"/>
    </reaction>
</comment>
<keyword evidence="5" id="KW-0032">Aminotransferase</keyword>
<dbReference type="Pfam" id="PF00266">
    <property type="entry name" value="Aminotran_5"/>
    <property type="match status" value="1"/>
</dbReference>
<evidence type="ECO:0000256" key="2">
    <source>
        <dbReference type="ARBA" id="ARBA00005099"/>
    </source>
</evidence>
<comment type="caution">
    <text evidence="12">The sequence shown here is derived from an EMBL/GenBank/DDBJ whole genome shotgun (WGS) entry which is preliminary data.</text>
</comment>
<evidence type="ECO:0000256" key="5">
    <source>
        <dbReference type="ARBA" id="ARBA00022576"/>
    </source>
</evidence>
<proteinExistence type="inferred from homology"/>
<keyword evidence="7 12" id="KW-0808">Transferase</keyword>
<dbReference type="PANTHER" id="PTHR43247:SF1">
    <property type="entry name" value="PHOSPHOSERINE AMINOTRANSFERASE"/>
    <property type="match status" value="1"/>
</dbReference>
<dbReference type="GO" id="GO:0004648">
    <property type="term" value="F:O-phospho-L-serine:2-oxoglutarate aminotransferase activity"/>
    <property type="evidence" value="ECO:0007669"/>
    <property type="project" value="UniProtKB-EC"/>
</dbReference>
<dbReference type="InterPro" id="IPR015422">
    <property type="entry name" value="PyrdxlP-dep_Trfase_small"/>
</dbReference>
<dbReference type="InterPro" id="IPR015424">
    <property type="entry name" value="PyrdxlP-dep_Trfase"/>
</dbReference>
<dbReference type="OMA" id="GFEQTPH"/>
<protein>
    <recommendedName>
        <fullName evidence="4">phosphoserine transaminase</fullName>
        <ecNumber evidence="4">2.6.1.52</ecNumber>
    </recommendedName>
</protein>
<dbReference type="AlphaFoldDB" id="A0A0V0R0R1"/>
<keyword evidence="6" id="KW-0028">Amino-acid biosynthesis</keyword>
<keyword evidence="8" id="KW-0663">Pyridoxal phosphate</keyword>
<dbReference type="InterPro" id="IPR000192">
    <property type="entry name" value="Aminotrans_V_dom"/>
</dbReference>
<evidence type="ECO:0000256" key="7">
    <source>
        <dbReference type="ARBA" id="ARBA00022679"/>
    </source>
</evidence>
<gene>
    <name evidence="12" type="ORF">PPERSA_01666</name>
</gene>
<evidence type="ECO:0000256" key="1">
    <source>
        <dbReference type="ARBA" id="ARBA00001933"/>
    </source>
</evidence>
<organism evidence="12 13">
    <name type="scientific">Pseudocohnilembus persalinus</name>
    <name type="common">Ciliate</name>
    <dbReference type="NCBI Taxonomy" id="266149"/>
    <lineage>
        <taxon>Eukaryota</taxon>
        <taxon>Sar</taxon>
        <taxon>Alveolata</taxon>
        <taxon>Ciliophora</taxon>
        <taxon>Intramacronucleata</taxon>
        <taxon>Oligohymenophorea</taxon>
        <taxon>Scuticociliatia</taxon>
        <taxon>Philasterida</taxon>
        <taxon>Pseudocohnilembidae</taxon>
        <taxon>Pseudocohnilembus</taxon>
    </lineage>
</organism>
<sequence length="400" mass="45628">MSQPSQEVFRSHNFGPGPSALPLKMLQEVQQEFLNFQGSGMSILEITNLDKDLGKHPKEAKNPAQTVILETEKMLREILEIPDNYRVLFMYGGGVGQFSAVPMNLCENQTVKSDYIEMGFWSRRALMEAKKYSDVNVPIVLENEAKKSSEWNFRKDAKYVHFCLNETIQGLEFHQDPDWDENNDPYLVCDATSTILSRPIDIKKYGIIYASGGKNIPHGVSVVIIKESILKNEKANKFCPQILDYRMSGGGIVNGSCIFESRPNTPPIFPVYLLGKMLKYLKNQYSNLKAIQSAMHKRADKLYEIIDNSNGFYNCKIAKGSRSVMNAVFYIKKKELEEKFYQEAEEKNMLFLFSMDYVDPENKTGGLQVSGIRATMYIGVADESVDALCKFMQEFQKKYE</sequence>
<dbReference type="OrthoDB" id="1703350at2759"/>
<evidence type="ECO:0000256" key="3">
    <source>
        <dbReference type="ARBA" id="ARBA00006904"/>
    </source>
</evidence>
<dbReference type="HAMAP" id="MF_00160">
    <property type="entry name" value="SerC_aminotrans_5"/>
    <property type="match status" value="1"/>
</dbReference>
<dbReference type="Proteomes" id="UP000054937">
    <property type="component" value="Unassembled WGS sequence"/>
</dbReference>
<evidence type="ECO:0000256" key="8">
    <source>
        <dbReference type="ARBA" id="ARBA00022898"/>
    </source>
</evidence>
<dbReference type="Gene3D" id="3.40.640.10">
    <property type="entry name" value="Type I PLP-dependent aspartate aminotransferase-like (Major domain)"/>
    <property type="match status" value="1"/>
</dbReference>
<evidence type="ECO:0000313" key="12">
    <source>
        <dbReference type="EMBL" id="KRX08121.1"/>
    </source>
</evidence>
<dbReference type="UniPathway" id="UPA00135">
    <property type="reaction ID" value="UER00197"/>
</dbReference>
<feature type="domain" description="Aminotransferase class V" evidence="11">
    <location>
        <begin position="13"/>
        <end position="343"/>
    </location>
</feature>
<dbReference type="GO" id="GO:0005737">
    <property type="term" value="C:cytoplasm"/>
    <property type="evidence" value="ECO:0007669"/>
    <property type="project" value="TreeGrafter"/>
</dbReference>
<dbReference type="InParanoid" id="A0A0V0R0R1"/>
<evidence type="ECO:0000256" key="4">
    <source>
        <dbReference type="ARBA" id="ARBA00013030"/>
    </source>
</evidence>
<accession>A0A0V0R0R1</accession>
<keyword evidence="13" id="KW-1185">Reference proteome</keyword>
<evidence type="ECO:0000259" key="11">
    <source>
        <dbReference type="Pfam" id="PF00266"/>
    </source>
</evidence>
<evidence type="ECO:0000256" key="10">
    <source>
        <dbReference type="ARBA" id="ARBA00049007"/>
    </source>
</evidence>
<evidence type="ECO:0000313" key="13">
    <source>
        <dbReference type="Proteomes" id="UP000054937"/>
    </source>
</evidence>
<comment type="pathway">
    <text evidence="2">Amino-acid biosynthesis; L-serine biosynthesis; L-serine from 3-phospho-D-glycerate: step 2/3.</text>
</comment>
<comment type="cofactor">
    <cofactor evidence="1">
        <name>pyridoxal 5'-phosphate</name>
        <dbReference type="ChEBI" id="CHEBI:597326"/>
    </cofactor>
</comment>
<dbReference type="SUPFAM" id="SSF53383">
    <property type="entry name" value="PLP-dependent transferases"/>
    <property type="match status" value="1"/>
</dbReference>
<dbReference type="GO" id="GO:0030170">
    <property type="term" value="F:pyridoxal phosphate binding"/>
    <property type="evidence" value="ECO:0007669"/>
    <property type="project" value="TreeGrafter"/>
</dbReference>
<evidence type="ECO:0000256" key="6">
    <source>
        <dbReference type="ARBA" id="ARBA00022605"/>
    </source>
</evidence>
<dbReference type="NCBIfam" id="NF003764">
    <property type="entry name" value="PRK05355.1"/>
    <property type="match status" value="1"/>
</dbReference>
<dbReference type="PIRSF" id="PIRSF000525">
    <property type="entry name" value="SerC"/>
    <property type="match status" value="1"/>
</dbReference>
<name>A0A0V0R0R1_PSEPJ</name>
<dbReference type="InterPro" id="IPR022278">
    <property type="entry name" value="Pser_aminoTfrase"/>
</dbReference>